<evidence type="ECO:0000313" key="5">
    <source>
        <dbReference type="EMBL" id="ERS93681.1"/>
    </source>
</evidence>
<evidence type="ECO:0000259" key="4">
    <source>
        <dbReference type="SMART" id="SM00796"/>
    </source>
</evidence>
<reference evidence="5 6" key="1">
    <citation type="journal article" date="2013" name="Genome Announc.">
        <title>Draft Genome Sequence of Staphylococcus simulans UMC-CNS-990, Isolated from a Case of Chronic Bovine Mastitis.</title>
        <authorList>
            <person name="Calcutt M.J."/>
            <person name="Foecking M.F."/>
            <person name="Hsieh H.Y."/>
            <person name="Perry J."/>
            <person name="Stewart G.C."/>
            <person name="Middleton J.R."/>
        </authorList>
    </citation>
    <scope>NUCLEOTIDE SEQUENCE [LARGE SCALE GENOMIC DNA]</scope>
    <source>
        <strain evidence="5 6">UMC-CNS-990</strain>
    </source>
</reference>
<dbReference type="SMART" id="SM00796">
    <property type="entry name" value="AHS1"/>
    <property type="match status" value="1"/>
</dbReference>
<dbReference type="GO" id="GO:0016787">
    <property type="term" value="F:hydrolase activity"/>
    <property type="evidence" value="ECO:0007669"/>
    <property type="project" value="UniProtKB-KW"/>
</dbReference>
<organism evidence="5 6">
    <name type="scientific">Staphylococcus simulans UMC-CNS-990</name>
    <dbReference type="NCBI Taxonomy" id="1405498"/>
    <lineage>
        <taxon>Bacteria</taxon>
        <taxon>Bacillati</taxon>
        <taxon>Bacillota</taxon>
        <taxon>Bacilli</taxon>
        <taxon>Bacillales</taxon>
        <taxon>Staphylococcaceae</taxon>
        <taxon>Staphylococcus</taxon>
    </lineage>
</organism>
<proteinExistence type="predicted"/>
<dbReference type="Pfam" id="PF02682">
    <property type="entry name" value="CT_C_D"/>
    <property type="match status" value="1"/>
</dbReference>
<keyword evidence="3" id="KW-0067">ATP-binding</keyword>
<evidence type="ECO:0000256" key="2">
    <source>
        <dbReference type="ARBA" id="ARBA00022801"/>
    </source>
</evidence>
<dbReference type="NCBIfam" id="TIGR00370">
    <property type="entry name" value="5-oxoprolinase subunit PxpB"/>
    <property type="match status" value="1"/>
</dbReference>
<feature type="domain" description="Carboxyltransferase" evidence="4">
    <location>
        <begin position="1"/>
        <end position="209"/>
    </location>
</feature>
<keyword evidence="2 5" id="KW-0378">Hydrolase</keyword>
<evidence type="ECO:0000256" key="1">
    <source>
        <dbReference type="ARBA" id="ARBA00022741"/>
    </source>
</evidence>
<dbReference type="InterPro" id="IPR010016">
    <property type="entry name" value="PxpB"/>
</dbReference>
<dbReference type="SUPFAM" id="SSF50891">
    <property type="entry name" value="Cyclophilin-like"/>
    <property type="match status" value="1"/>
</dbReference>
<protein>
    <submittedName>
        <fullName evidence="5">Allophanate hydrolase subunit 1</fullName>
    </submittedName>
</protein>
<evidence type="ECO:0000313" key="6">
    <source>
        <dbReference type="Proteomes" id="UP000017131"/>
    </source>
</evidence>
<dbReference type="PANTHER" id="PTHR34698">
    <property type="entry name" value="5-OXOPROLINASE SUBUNIT B"/>
    <property type="match status" value="1"/>
</dbReference>
<dbReference type="Proteomes" id="UP000017131">
    <property type="component" value="Unassembled WGS sequence"/>
</dbReference>
<accession>A0ABP2YUF9</accession>
<dbReference type="Gene3D" id="3.30.1360.40">
    <property type="match status" value="1"/>
</dbReference>
<dbReference type="RefSeq" id="WP_023015398.1">
    <property type="nucleotide sequence ID" value="NZ_AXDY01000004.1"/>
</dbReference>
<name>A0ABP2YUF9_STASI</name>
<dbReference type="EMBL" id="AXDY01000004">
    <property type="protein sequence ID" value="ERS93681.1"/>
    <property type="molecule type" value="Genomic_DNA"/>
</dbReference>
<keyword evidence="6" id="KW-1185">Reference proteome</keyword>
<comment type="caution">
    <text evidence="5">The sequence shown here is derived from an EMBL/GenBank/DDBJ whole genome shotgun (WGS) entry which is preliminary data.</text>
</comment>
<evidence type="ECO:0000256" key="3">
    <source>
        <dbReference type="ARBA" id="ARBA00022840"/>
    </source>
</evidence>
<sequence>MKIYSQGDKAIVVSVEKEVTQHTTEDLLALRSYLLEQNYPFITEIVPTESDMMIVYNARDMMKHHHITSPFQYMTDLLHSIKIEVRHGDAVKMPVELPVYYGGEYGPDLAELVEYFGMSEEEFISLHANKTYFVSMMGYSPGFPYLTGLNERIYVNHTGDEQKFIPAGSVILEGKKCGVVTTDTYGDWLVIGYTPVHLFNPEKEDFTLLKLGDTVRFKPAEPENESEGGSESCQS</sequence>
<gene>
    <name evidence="5" type="ORF">SSIM_05660</name>
</gene>
<dbReference type="SUPFAM" id="SSF160467">
    <property type="entry name" value="PH0987 N-terminal domain-like"/>
    <property type="match status" value="1"/>
</dbReference>
<dbReference type="Gene3D" id="2.40.100.10">
    <property type="entry name" value="Cyclophilin-like"/>
    <property type="match status" value="1"/>
</dbReference>
<dbReference type="PANTHER" id="PTHR34698:SF2">
    <property type="entry name" value="5-OXOPROLINASE SUBUNIT B"/>
    <property type="match status" value="1"/>
</dbReference>
<dbReference type="InterPro" id="IPR003833">
    <property type="entry name" value="CT_C_D"/>
</dbReference>
<dbReference type="InterPro" id="IPR029000">
    <property type="entry name" value="Cyclophilin-like_dom_sf"/>
</dbReference>
<keyword evidence="1" id="KW-0547">Nucleotide-binding</keyword>